<dbReference type="SUPFAM" id="SSF52283">
    <property type="entry name" value="Formate/glycerate dehydrogenase catalytic domain-like"/>
    <property type="match status" value="1"/>
</dbReference>
<protein>
    <submittedName>
        <fullName evidence="7">Lactate dehydrogenase-like 2-hydroxyacid dehydrogenase</fullName>
    </submittedName>
</protein>
<evidence type="ECO:0000256" key="1">
    <source>
        <dbReference type="ARBA" id="ARBA00005854"/>
    </source>
</evidence>
<evidence type="ECO:0000259" key="5">
    <source>
        <dbReference type="Pfam" id="PF00389"/>
    </source>
</evidence>
<keyword evidence="8" id="KW-1185">Reference proteome</keyword>
<comment type="caution">
    <text evidence="7">The sequence shown here is derived from an EMBL/GenBank/DDBJ whole genome shotgun (WGS) entry which is preliminary data.</text>
</comment>
<dbReference type="Pfam" id="PF02826">
    <property type="entry name" value="2-Hacid_dh_C"/>
    <property type="match status" value="1"/>
</dbReference>
<evidence type="ECO:0000313" key="7">
    <source>
        <dbReference type="EMBL" id="PVX61063.1"/>
    </source>
</evidence>
<evidence type="ECO:0000256" key="3">
    <source>
        <dbReference type="ARBA" id="ARBA00023027"/>
    </source>
</evidence>
<accession>A0ABX5K971</accession>
<dbReference type="InterPro" id="IPR036291">
    <property type="entry name" value="NAD(P)-bd_dom_sf"/>
</dbReference>
<dbReference type="Gene3D" id="3.40.50.720">
    <property type="entry name" value="NAD(P)-binding Rossmann-like Domain"/>
    <property type="match status" value="2"/>
</dbReference>
<evidence type="ECO:0000256" key="2">
    <source>
        <dbReference type="ARBA" id="ARBA00023002"/>
    </source>
</evidence>
<name>A0ABX5K971_9BURK</name>
<dbReference type="Pfam" id="PF00389">
    <property type="entry name" value="2-Hacid_dh"/>
    <property type="match status" value="1"/>
</dbReference>
<dbReference type="PANTHER" id="PTHR42789:SF1">
    <property type="entry name" value="D-ISOMER SPECIFIC 2-HYDROXYACID DEHYDROGENASE FAMILY PROTEIN (AFU_ORTHOLOGUE AFUA_6G10090)"/>
    <property type="match status" value="1"/>
</dbReference>
<evidence type="ECO:0000256" key="4">
    <source>
        <dbReference type="RuleBase" id="RU003719"/>
    </source>
</evidence>
<dbReference type="RefSeq" id="WP_116615143.1">
    <property type="nucleotide sequence ID" value="NZ_QEOB01000046.1"/>
</dbReference>
<dbReference type="PANTHER" id="PTHR42789">
    <property type="entry name" value="D-ISOMER SPECIFIC 2-HYDROXYACID DEHYDROGENASE FAMILY PROTEIN (AFU_ORTHOLOGUE AFUA_6G10090)"/>
    <property type="match status" value="1"/>
</dbReference>
<sequence>MIRLAILDDYQGVALQSANWSEVEKIAKITVFRDHLTDIDMLVERLQPFDAICVMRERTPLTAPILSRLPNLKFIGSNAPYNAAIDLDAAQRQGVVVSATRGRGNGAPELTWALILAAARHIPAEHASMRNGGWQVGVGADLEGSTLGLLGLGKTGARVAAIGRAFGMRVLAWSQNLTPEAAEAAGATLVDKTTLLRAADWLSIHLVLSARTQGIVGAPELALMKPHAWLVNTSRGPLVDETALIHALTRRAIAGAALDVFDTEPLPAGHPFRTFDNVLATPHIGFVTHGTYKVFYEETVENVLAWLRGSPVRVMSK</sequence>
<organism evidence="7 8">
    <name type="scientific">Paraburkholderia unamae</name>
    <dbReference type="NCBI Taxonomy" id="219649"/>
    <lineage>
        <taxon>Bacteria</taxon>
        <taxon>Pseudomonadati</taxon>
        <taxon>Pseudomonadota</taxon>
        <taxon>Betaproteobacteria</taxon>
        <taxon>Burkholderiales</taxon>
        <taxon>Burkholderiaceae</taxon>
        <taxon>Paraburkholderia</taxon>
    </lineage>
</organism>
<dbReference type="EMBL" id="QEOB01000046">
    <property type="protein sequence ID" value="PVX61063.1"/>
    <property type="molecule type" value="Genomic_DNA"/>
</dbReference>
<keyword evidence="2 4" id="KW-0560">Oxidoreductase</keyword>
<dbReference type="InterPro" id="IPR006140">
    <property type="entry name" value="D-isomer_DH_NAD-bd"/>
</dbReference>
<dbReference type="InterPro" id="IPR050857">
    <property type="entry name" value="D-2-hydroxyacid_DH"/>
</dbReference>
<reference evidence="7 8" key="1">
    <citation type="submission" date="2018-05" db="EMBL/GenBank/DDBJ databases">
        <title>Genomic Encyclopedia of Type Strains, Phase IV (KMG-V): Genome sequencing to study the core and pangenomes of soil and plant-associated prokaryotes.</title>
        <authorList>
            <person name="Whitman W."/>
        </authorList>
    </citation>
    <scope>NUCLEOTIDE SEQUENCE [LARGE SCALE GENOMIC DNA]</scope>
    <source>
        <strain evidence="7 8">SCZa-39</strain>
    </source>
</reference>
<comment type="similarity">
    <text evidence="1 4">Belongs to the D-isomer specific 2-hydroxyacid dehydrogenase family.</text>
</comment>
<dbReference type="InterPro" id="IPR006139">
    <property type="entry name" value="D-isomer_2_OHA_DH_cat_dom"/>
</dbReference>
<evidence type="ECO:0000313" key="8">
    <source>
        <dbReference type="Proteomes" id="UP000245712"/>
    </source>
</evidence>
<dbReference type="SUPFAM" id="SSF51735">
    <property type="entry name" value="NAD(P)-binding Rossmann-fold domains"/>
    <property type="match status" value="1"/>
</dbReference>
<feature type="domain" description="D-isomer specific 2-hydroxyacid dehydrogenase NAD-binding" evidence="6">
    <location>
        <begin position="113"/>
        <end position="285"/>
    </location>
</feature>
<gene>
    <name evidence="7" type="ORF">C7402_14641</name>
</gene>
<keyword evidence="3" id="KW-0520">NAD</keyword>
<dbReference type="Proteomes" id="UP000245712">
    <property type="component" value="Unassembled WGS sequence"/>
</dbReference>
<dbReference type="CDD" id="cd12169">
    <property type="entry name" value="PGDH_like_1"/>
    <property type="match status" value="1"/>
</dbReference>
<evidence type="ECO:0000259" key="6">
    <source>
        <dbReference type="Pfam" id="PF02826"/>
    </source>
</evidence>
<proteinExistence type="inferred from homology"/>
<feature type="domain" description="D-isomer specific 2-hydroxyacid dehydrogenase catalytic" evidence="5">
    <location>
        <begin position="23"/>
        <end position="312"/>
    </location>
</feature>